<organism evidence="2 3">
    <name type="scientific">Portunus trituberculatus</name>
    <name type="common">Swimming crab</name>
    <name type="synonym">Neptunus trituberculatus</name>
    <dbReference type="NCBI Taxonomy" id="210409"/>
    <lineage>
        <taxon>Eukaryota</taxon>
        <taxon>Metazoa</taxon>
        <taxon>Ecdysozoa</taxon>
        <taxon>Arthropoda</taxon>
        <taxon>Crustacea</taxon>
        <taxon>Multicrustacea</taxon>
        <taxon>Malacostraca</taxon>
        <taxon>Eumalacostraca</taxon>
        <taxon>Eucarida</taxon>
        <taxon>Decapoda</taxon>
        <taxon>Pleocyemata</taxon>
        <taxon>Brachyura</taxon>
        <taxon>Eubrachyura</taxon>
        <taxon>Portunoidea</taxon>
        <taxon>Portunidae</taxon>
        <taxon>Portuninae</taxon>
        <taxon>Portunus</taxon>
    </lineage>
</organism>
<dbReference type="SUPFAM" id="SSF54695">
    <property type="entry name" value="POZ domain"/>
    <property type="match status" value="1"/>
</dbReference>
<sequence>MMQHLASLTALLAFRMGTRVAGGLHFSDKSLVGVSRLLEDLQHLLEDKDSADIIFVIGREETHIAAHKLILKARYFVFQ</sequence>
<dbReference type="OrthoDB" id="25620at2759"/>
<name>A0A5B7ELV5_PORTR</name>
<keyword evidence="1" id="KW-0732">Signal</keyword>
<evidence type="ECO:0008006" key="4">
    <source>
        <dbReference type="Google" id="ProtNLM"/>
    </source>
</evidence>
<accession>A0A5B7ELV5</accession>
<keyword evidence="3" id="KW-1185">Reference proteome</keyword>
<dbReference type="AlphaFoldDB" id="A0A5B7ELV5"/>
<dbReference type="EMBL" id="VSRR010003281">
    <property type="protein sequence ID" value="MPC35461.1"/>
    <property type="molecule type" value="Genomic_DNA"/>
</dbReference>
<evidence type="ECO:0000256" key="1">
    <source>
        <dbReference type="SAM" id="SignalP"/>
    </source>
</evidence>
<gene>
    <name evidence="2" type="ORF">E2C01_028884</name>
</gene>
<proteinExistence type="predicted"/>
<evidence type="ECO:0000313" key="2">
    <source>
        <dbReference type="EMBL" id="MPC35461.1"/>
    </source>
</evidence>
<dbReference type="InterPro" id="IPR011333">
    <property type="entry name" value="SKP1/BTB/POZ_sf"/>
</dbReference>
<dbReference type="Proteomes" id="UP000324222">
    <property type="component" value="Unassembled WGS sequence"/>
</dbReference>
<comment type="caution">
    <text evidence="2">The sequence shown here is derived from an EMBL/GenBank/DDBJ whole genome shotgun (WGS) entry which is preliminary data.</text>
</comment>
<feature type="signal peptide" evidence="1">
    <location>
        <begin position="1"/>
        <end position="23"/>
    </location>
</feature>
<feature type="chain" id="PRO_5022677495" description="BTB domain-containing protein" evidence="1">
    <location>
        <begin position="24"/>
        <end position="79"/>
    </location>
</feature>
<protein>
    <recommendedName>
        <fullName evidence="4">BTB domain-containing protein</fullName>
    </recommendedName>
</protein>
<evidence type="ECO:0000313" key="3">
    <source>
        <dbReference type="Proteomes" id="UP000324222"/>
    </source>
</evidence>
<dbReference type="Gene3D" id="3.30.710.10">
    <property type="entry name" value="Potassium Channel Kv1.1, Chain A"/>
    <property type="match status" value="1"/>
</dbReference>
<reference evidence="2 3" key="1">
    <citation type="submission" date="2019-05" db="EMBL/GenBank/DDBJ databases">
        <title>Another draft genome of Portunus trituberculatus and its Hox gene families provides insights of decapod evolution.</title>
        <authorList>
            <person name="Jeong J.-H."/>
            <person name="Song I."/>
            <person name="Kim S."/>
            <person name="Choi T."/>
            <person name="Kim D."/>
            <person name="Ryu S."/>
            <person name="Kim W."/>
        </authorList>
    </citation>
    <scope>NUCLEOTIDE SEQUENCE [LARGE SCALE GENOMIC DNA]</scope>
    <source>
        <tissue evidence="2">Muscle</tissue>
    </source>
</reference>